<dbReference type="PANTHER" id="PTHR24422:SF27">
    <property type="entry name" value="PROTEIN-GLUTAMATE O-METHYLTRANSFERASE"/>
    <property type="match status" value="1"/>
</dbReference>
<dbReference type="Gene3D" id="3.40.50.180">
    <property type="entry name" value="Methylesterase CheB, C-terminal domain"/>
    <property type="match status" value="1"/>
</dbReference>
<dbReference type="PROSITE" id="PS50112">
    <property type="entry name" value="PAS"/>
    <property type="match status" value="1"/>
</dbReference>
<evidence type="ECO:0000313" key="12">
    <source>
        <dbReference type="Proteomes" id="UP000036873"/>
    </source>
</evidence>
<dbReference type="AlphaFoldDB" id="A0A0L6TY45"/>
<dbReference type="CDD" id="cd00130">
    <property type="entry name" value="PAS"/>
    <property type="match status" value="1"/>
</dbReference>
<dbReference type="InterPro" id="IPR013767">
    <property type="entry name" value="PAS_fold"/>
</dbReference>
<dbReference type="InterPro" id="IPR050903">
    <property type="entry name" value="Bact_Chemotaxis_MeTrfase"/>
</dbReference>
<evidence type="ECO:0000256" key="7">
    <source>
        <dbReference type="SAM" id="Coils"/>
    </source>
</evidence>
<dbReference type="Gene3D" id="3.40.50.150">
    <property type="entry name" value="Vaccinia Virus protein VP39"/>
    <property type="match status" value="1"/>
</dbReference>
<dbReference type="EMBL" id="LGYO01000034">
    <property type="protein sequence ID" value="KNZ41173.1"/>
    <property type="molecule type" value="Genomic_DNA"/>
</dbReference>
<feature type="active site" evidence="6">
    <location>
        <position position="51"/>
    </location>
</feature>
<reference evidence="12" key="1">
    <citation type="submission" date="2015-07" db="EMBL/GenBank/DDBJ databases">
        <title>Draft genome sequence of Acetobacterium bakii DSM 8293, a potential psychrophilic chemical producer through syngas fermentation.</title>
        <authorList>
            <person name="Song Y."/>
            <person name="Hwang S."/>
            <person name="Cho B.-K."/>
        </authorList>
    </citation>
    <scope>NUCLEOTIDE SEQUENCE [LARGE SCALE GENOMIC DNA]</scope>
    <source>
        <strain evidence="12">DSM 8239</strain>
    </source>
</reference>
<dbReference type="GO" id="GO:0008983">
    <property type="term" value="F:protein-glutamate O-methyltransferase activity"/>
    <property type="evidence" value="ECO:0007669"/>
    <property type="project" value="UniProtKB-EC"/>
</dbReference>
<evidence type="ECO:0000256" key="5">
    <source>
        <dbReference type="ARBA" id="ARBA00022691"/>
    </source>
</evidence>
<sequence>MDSQKVPQNTASNFPIVGIGASAGGLAAFESFFSGMPVEMDPGMAFVLVQHLAPNHKSMLTELIQRYTRMEVFEVEDGVVVQSNCVYIIPPGMDMAFLNGTLQLLKPSEPRGQRLPIDFFFKSLAQDQEDRAIGIVLSGTGSDGTVGLRAIKEAGGMVMAQSPDSAEYDGMPSSAIATGLMDFILPPIEMAAQLMAYAEHAFVKLPCLKETQPKIESMLKKICVLLRAQTGHDFSQYKTSTILRRIERRMAVHLIDSKDEYLKFLQQTPFEVEELFRDILIGVTNFFRDPKAFQVLEEEVIPILFIDKTPDAQIRVWSTGCSTGEEAYSIAILIQEHMDLLKENYTVKVFGTDIDSQAIATARAGLYSGSIAADMSPERLGRFFTEEPDGSGYRIHKRIRDMLIFSEQDVIKDPPFSNLDLISCRNLLIYMSGELQKKLIPLFHYALKPDGVLFLGSSETIGEYGDLFKTLDAKSKLYQRKEIAFGEQRTTRAEFMPSFTTMGSLYPRAARKADIVKKMPLRELTEQALLQQLGIVAALVNARGDILFLHGRTGRYLEPAPGEAGVNNILRMVREGLRHKLAMALQRAVVKKEIVEYPGLLVKTNGHFTGVNLTVRRVPVRLEQIPESYLYLVVFEEIKTFPDEPEEALLTEAISAREDSDTDSGEMIIALKQELQAKDEYLQTVKEELETSNEDLKSTNEEMQSINEEMQSINEELETSKEELQSVNEELATVNGELQVKVDDLSQANNDMNNLLAGTEIATVFLNHKLEILRFTPAATQIINLIQGDIGRPIGHIVPNFVDYNQLVQDLKSVLDTLIPKEIEVKTIQGNFYTMRILPYRTQNNVIEGVVINFIDITANVATREALKKANNELLRLAVIVRDSHDAITVQDLDGHILAWNPAAVKIYGFSESEALGMNVSDLIPKDLMTDELNAIRQLTQAEILEPYRTQRMTKDGKAVEIWMTSTALVNEDGDMYAIATTERSVELENNQNLEVYDGKEG</sequence>
<evidence type="ECO:0000256" key="4">
    <source>
        <dbReference type="ARBA" id="ARBA00022679"/>
    </source>
</evidence>
<feature type="domain" description="PAS" evidence="8">
    <location>
        <begin position="873"/>
        <end position="943"/>
    </location>
</feature>
<evidence type="ECO:0000256" key="3">
    <source>
        <dbReference type="ARBA" id="ARBA00022603"/>
    </source>
</evidence>
<gene>
    <name evidence="11" type="ORF">AKG39_13845</name>
</gene>
<dbReference type="SUPFAM" id="SSF55785">
    <property type="entry name" value="PYP-like sensor domain (PAS domain)"/>
    <property type="match status" value="1"/>
</dbReference>
<accession>A0A0L6TY45</accession>
<organism evidence="11 12">
    <name type="scientific">Acetobacterium bakii</name>
    <dbReference type="NCBI Taxonomy" id="52689"/>
    <lineage>
        <taxon>Bacteria</taxon>
        <taxon>Bacillati</taxon>
        <taxon>Bacillota</taxon>
        <taxon>Clostridia</taxon>
        <taxon>Eubacteriales</taxon>
        <taxon>Eubacteriaceae</taxon>
        <taxon>Acetobacterium</taxon>
    </lineage>
</organism>
<dbReference type="Pfam" id="PF00989">
    <property type="entry name" value="PAS"/>
    <property type="match status" value="1"/>
</dbReference>
<dbReference type="GO" id="GO:0006355">
    <property type="term" value="P:regulation of DNA-templated transcription"/>
    <property type="evidence" value="ECO:0007669"/>
    <property type="project" value="InterPro"/>
</dbReference>
<keyword evidence="7" id="KW-0175">Coiled coil</keyword>
<dbReference type="InterPro" id="IPR022642">
    <property type="entry name" value="CheR_C"/>
</dbReference>
<feature type="domain" description="CheR-type methyltransferase" evidence="10">
    <location>
        <begin position="219"/>
        <end position="481"/>
    </location>
</feature>
<comment type="catalytic activity">
    <reaction evidence="1">
        <text>L-glutamyl-[protein] + S-adenosyl-L-methionine = [protein]-L-glutamate 5-O-methyl ester + S-adenosyl-L-homocysteine</text>
        <dbReference type="Rhea" id="RHEA:24452"/>
        <dbReference type="Rhea" id="RHEA-COMP:10208"/>
        <dbReference type="Rhea" id="RHEA-COMP:10311"/>
        <dbReference type="ChEBI" id="CHEBI:29973"/>
        <dbReference type="ChEBI" id="CHEBI:57856"/>
        <dbReference type="ChEBI" id="CHEBI:59789"/>
        <dbReference type="ChEBI" id="CHEBI:82795"/>
        <dbReference type="EC" id="2.1.1.80"/>
    </reaction>
</comment>
<dbReference type="Pfam" id="PF03705">
    <property type="entry name" value="CheR_N"/>
    <property type="match status" value="1"/>
</dbReference>
<dbReference type="PROSITE" id="PS50122">
    <property type="entry name" value="CHEB"/>
    <property type="match status" value="1"/>
</dbReference>
<dbReference type="GO" id="GO:0006935">
    <property type="term" value="P:chemotaxis"/>
    <property type="evidence" value="ECO:0007669"/>
    <property type="project" value="UniProtKB-UniRule"/>
</dbReference>
<dbReference type="PANTHER" id="PTHR24422">
    <property type="entry name" value="CHEMOTAXIS PROTEIN METHYLTRANSFERASE"/>
    <property type="match status" value="1"/>
</dbReference>
<dbReference type="PROSITE" id="PS50123">
    <property type="entry name" value="CHER"/>
    <property type="match status" value="1"/>
</dbReference>
<dbReference type="InterPro" id="IPR000673">
    <property type="entry name" value="Sig_transdc_resp-reg_Me-estase"/>
</dbReference>
<dbReference type="InterPro" id="IPR000780">
    <property type="entry name" value="CheR_MeTrfase"/>
</dbReference>
<dbReference type="PATRIC" id="fig|52689.4.peg.2143"/>
<dbReference type="Proteomes" id="UP000036873">
    <property type="component" value="Unassembled WGS sequence"/>
</dbReference>
<keyword evidence="6" id="KW-0145">Chemotaxis</keyword>
<evidence type="ECO:0000256" key="2">
    <source>
        <dbReference type="ARBA" id="ARBA00012534"/>
    </source>
</evidence>
<dbReference type="GO" id="GO:0008984">
    <property type="term" value="F:protein-glutamate methylesterase activity"/>
    <property type="evidence" value="ECO:0007669"/>
    <property type="project" value="InterPro"/>
</dbReference>
<comment type="caution">
    <text evidence="11">The sequence shown here is derived from an EMBL/GenBank/DDBJ whole genome shotgun (WGS) entry which is preliminary data.</text>
</comment>
<dbReference type="Pfam" id="PF13596">
    <property type="entry name" value="PAS_10"/>
    <property type="match status" value="1"/>
</dbReference>
<dbReference type="NCBIfam" id="TIGR00229">
    <property type="entry name" value="sensory_box"/>
    <property type="match status" value="1"/>
</dbReference>
<dbReference type="InterPro" id="IPR036804">
    <property type="entry name" value="CheR_N_sf"/>
</dbReference>
<dbReference type="SUPFAM" id="SSF53335">
    <property type="entry name" value="S-adenosyl-L-methionine-dependent methyltransferases"/>
    <property type="match status" value="1"/>
</dbReference>
<dbReference type="SUPFAM" id="SSF52738">
    <property type="entry name" value="Methylesterase CheB, C-terminal domain"/>
    <property type="match status" value="1"/>
</dbReference>
<keyword evidence="12" id="KW-1185">Reference proteome</keyword>
<dbReference type="InterPro" id="IPR000014">
    <property type="entry name" value="PAS"/>
</dbReference>
<dbReference type="Gene3D" id="1.10.155.10">
    <property type="entry name" value="Chemotaxis receptor methyltransferase CheR, N-terminal domain"/>
    <property type="match status" value="1"/>
</dbReference>
<dbReference type="STRING" id="52689.AKG39_13845"/>
<proteinExistence type="predicted"/>
<feature type="domain" description="CheB-type methylesterase" evidence="9">
    <location>
        <begin position="10"/>
        <end position="201"/>
    </location>
</feature>
<dbReference type="InterPro" id="IPR029063">
    <property type="entry name" value="SAM-dependent_MTases_sf"/>
</dbReference>
<feature type="active site" evidence="6">
    <location>
        <position position="22"/>
    </location>
</feature>
<dbReference type="SMART" id="SM00091">
    <property type="entry name" value="PAS"/>
    <property type="match status" value="3"/>
</dbReference>
<evidence type="ECO:0000259" key="10">
    <source>
        <dbReference type="PROSITE" id="PS50123"/>
    </source>
</evidence>
<feature type="active site" evidence="6">
    <location>
        <position position="143"/>
    </location>
</feature>
<feature type="coiled-coil region" evidence="7">
    <location>
        <begin position="668"/>
        <end position="737"/>
    </location>
</feature>
<dbReference type="Gene3D" id="3.30.450.20">
    <property type="entry name" value="PAS domain"/>
    <property type="match status" value="2"/>
</dbReference>
<dbReference type="InterPro" id="IPR035965">
    <property type="entry name" value="PAS-like_dom_sf"/>
</dbReference>
<evidence type="ECO:0000256" key="6">
    <source>
        <dbReference type="PROSITE-ProRule" id="PRU00050"/>
    </source>
</evidence>
<dbReference type="InterPro" id="IPR035909">
    <property type="entry name" value="CheB_C"/>
</dbReference>
<dbReference type="Pfam" id="PF01339">
    <property type="entry name" value="CheB_methylest"/>
    <property type="match status" value="1"/>
</dbReference>
<keyword evidence="4" id="KW-0808">Transferase</keyword>
<dbReference type="InterPro" id="IPR022641">
    <property type="entry name" value="CheR_N"/>
</dbReference>
<dbReference type="EC" id="2.1.1.80" evidence="2"/>
<evidence type="ECO:0000313" key="11">
    <source>
        <dbReference type="EMBL" id="KNZ41173.1"/>
    </source>
</evidence>
<dbReference type="GO" id="GO:0032259">
    <property type="term" value="P:methylation"/>
    <property type="evidence" value="ECO:0007669"/>
    <property type="project" value="UniProtKB-KW"/>
</dbReference>
<dbReference type="SMART" id="SM00138">
    <property type="entry name" value="MeTrc"/>
    <property type="match status" value="1"/>
</dbReference>
<evidence type="ECO:0000256" key="1">
    <source>
        <dbReference type="ARBA" id="ARBA00001541"/>
    </source>
</evidence>
<keyword evidence="3" id="KW-0489">Methyltransferase</keyword>
<evidence type="ECO:0000259" key="9">
    <source>
        <dbReference type="PROSITE" id="PS50122"/>
    </source>
</evidence>
<dbReference type="SUPFAM" id="SSF47757">
    <property type="entry name" value="Chemotaxis receptor methyltransferase CheR, N-terminal domain"/>
    <property type="match status" value="1"/>
</dbReference>
<dbReference type="CDD" id="cd16434">
    <property type="entry name" value="CheB-CheR_fusion"/>
    <property type="match status" value="1"/>
</dbReference>
<keyword evidence="5" id="KW-0949">S-adenosyl-L-methionine</keyword>
<dbReference type="PRINTS" id="PR00996">
    <property type="entry name" value="CHERMTFRASE"/>
</dbReference>
<name>A0A0L6TY45_9FIRM</name>
<protein>
    <recommendedName>
        <fullName evidence="2">protein-glutamate O-methyltransferase</fullName>
        <ecNumber evidence="2">2.1.1.80</ecNumber>
    </recommendedName>
</protein>
<evidence type="ECO:0000259" key="8">
    <source>
        <dbReference type="PROSITE" id="PS50112"/>
    </source>
</evidence>
<dbReference type="Pfam" id="PF01739">
    <property type="entry name" value="CheR"/>
    <property type="match status" value="1"/>
</dbReference>
<dbReference type="GO" id="GO:0005737">
    <property type="term" value="C:cytoplasm"/>
    <property type="evidence" value="ECO:0007669"/>
    <property type="project" value="InterPro"/>
</dbReference>
<keyword evidence="6" id="KW-0378">Hydrolase</keyword>
<dbReference type="GO" id="GO:0000156">
    <property type="term" value="F:phosphorelay response regulator activity"/>
    <property type="evidence" value="ECO:0007669"/>
    <property type="project" value="InterPro"/>
</dbReference>